<feature type="region of interest" description="N-acetyltransferase" evidence="18">
    <location>
        <begin position="246"/>
        <end position="439"/>
    </location>
</feature>
<evidence type="ECO:0000256" key="3">
    <source>
        <dbReference type="ARBA" id="ARBA00007947"/>
    </source>
</evidence>
<comment type="pathway">
    <text evidence="18">Nucleotide-sugar biosynthesis; UDP-N-acetyl-alpha-D-glucosamine biosynthesis; UDP-N-acetyl-alpha-D-glucosamine from N-acetyl-alpha-D-glucosamine 1-phosphate: step 1/1.</text>
</comment>
<feature type="binding site" evidence="18">
    <location>
        <position position="383"/>
    </location>
    <ligand>
        <name>acetyl-CoA</name>
        <dbReference type="ChEBI" id="CHEBI:57288"/>
    </ligand>
</feature>
<dbReference type="GO" id="GO:0071555">
    <property type="term" value="P:cell wall organization"/>
    <property type="evidence" value="ECO:0007669"/>
    <property type="project" value="UniProtKB-KW"/>
</dbReference>
<evidence type="ECO:0000256" key="12">
    <source>
        <dbReference type="ARBA" id="ARBA00023268"/>
    </source>
</evidence>
<dbReference type="GO" id="GO:0009245">
    <property type="term" value="P:lipid A biosynthetic process"/>
    <property type="evidence" value="ECO:0007669"/>
    <property type="project" value="UniProtKB-UniRule"/>
</dbReference>
<dbReference type="InterPro" id="IPR050065">
    <property type="entry name" value="GlmU-like"/>
</dbReference>
<dbReference type="GO" id="GO:0005737">
    <property type="term" value="C:cytoplasm"/>
    <property type="evidence" value="ECO:0007669"/>
    <property type="project" value="UniProtKB-SubCell"/>
</dbReference>
<evidence type="ECO:0000256" key="16">
    <source>
        <dbReference type="ARBA" id="ARBA00048493"/>
    </source>
</evidence>
<dbReference type="InterPro" id="IPR001451">
    <property type="entry name" value="Hexapep"/>
</dbReference>
<dbReference type="Gene3D" id="2.160.10.10">
    <property type="entry name" value="Hexapeptide repeat proteins"/>
    <property type="match status" value="1"/>
</dbReference>
<dbReference type="Pfam" id="PF00132">
    <property type="entry name" value="Hexapep"/>
    <property type="match status" value="2"/>
</dbReference>
<dbReference type="Proteomes" id="UP000677537">
    <property type="component" value="Unassembled WGS sequence"/>
</dbReference>
<dbReference type="InterPro" id="IPR029044">
    <property type="entry name" value="Nucleotide-diphossugar_trans"/>
</dbReference>
<feature type="binding site" evidence="18">
    <location>
        <begin position="364"/>
        <end position="365"/>
    </location>
    <ligand>
        <name>acetyl-CoA</name>
        <dbReference type="ChEBI" id="CHEBI:57288"/>
    </ligand>
</feature>
<dbReference type="RefSeq" id="WP_209373976.1">
    <property type="nucleotide sequence ID" value="NZ_JAGIZA010000006.1"/>
</dbReference>
<dbReference type="GO" id="GO:0000287">
    <property type="term" value="F:magnesium ion binding"/>
    <property type="evidence" value="ECO:0007669"/>
    <property type="project" value="UniProtKB-UniRule"/>
</dbReference>
<feature type="active site" description="Proton acceptor" evidence="18">
    <location>
        <position position="341"/>
    </location>
</feature>
<keyword evidence="11 18" id="KW-0573">Peptidoglycan synthesis</keyword>
<dbReference type="AlphaFoldDB" id="A0A940S645"/>
<feature type="region of interest" description="Linker" evidence="18">
    <location>
        <begin position="225"/>
        <end position="245"/>
    </location>
</feature>
<name>A0A940S645_9PROT</name>
<comment type="subcellular location">
    <subcellularLocation>
        <location evidence="1 18">Cytoplasm</location>
    </subcellularLocation>
</comment>
<keyword evidence="14 18" id="KW-0961">Cell wall biogenesis/degradation</keyword>
<feature type="binding site" evidence="18">
    <location>
        <position position="222"/>
    </location>
    <ligand>
        <name>UDP-N-acetyl-alpha-D-glucosamine</name>
        <dbReference type="ChEBI" id="CHEBI:57705"/>
    </ligand>
</feature>
<dbReference type="GO" id="GO:0016020">
    <property type="term" value="C:membrane"/>
    <property type="evidence" value="ECO:0007669"/>
    <property type="project" value="GOC"/>
</dbReference>
<feature type="binding site" evidence="18">
    <location>
        <position position="355"/>
    </location>
    <ligand>
        <name>UDP-N-acetyl-alpha-D-glucosamine</name>
        <dbReference type="ChEBI" id="CHEBI:57705"/>
    </ligand>
</feature>
<feature type="binding site" evidence="18">
    <location>
        <position position="22"/>
    </location>
    <ligand>
        <name>UDP-N-acetyl-alpha-D-glucosamine</name>
        <dbReference type="ChEBI" id="CHEBI:57705"/>
    </ligand>
</feature>
<comment type="cofactor">
    <cofactor evidence="18">
        <name>Mg(2+)</name>
        <dbReference type="ChEBI" id="CHEBI:18420"/>
    </cofactor>
    <text evidence="18">Binds 1 Mg(2+) ion per subunit.</text>
</comment>
<evidence type="ECO:0000313" key="21">
    <source>
        <dbReference type="Proteomes" id="UP000677537"/>
    </source>
</evidence>
<evidence type="ECO:0000256" key="18">
    <source>
        <dbReference type="HAMAP-Rule" id="MF_01631"/>
    </source>
</evidence>
<feature type="binding site" evidence="18">
    <location>
        <position position="344"/>
    </location>
    <ligand>
        <name>UDP-N-acetyl-alpha-D-glucosamine</name>
        <dbReference type="ChEBI" id="CHEBI:57705"/>
    </ligand>
</feature>
<feature type="binding site" evidence="18">
    <location>
        <position position="150"/>
    </location>
    <ligand>
        <name>UDP-N-acetyl-alpha-D-glucosamine</name>
        <dbReference type="ChEBI" id="CHEBI:57705"/>
    </ligand>
</feature>
<feature type="binding site" evidence="18">
    <location>
        <position position="135"/>
    </location>
    <ligand>
        <name>UDP-N-acetyl-alpha-D-glucosamine</name>
        <dbReference type="ChEBI" id="CHEBI:57705"/>
    </ligand>
</feature>
<dbReference type="NCBIfam" id="NF010933">
    <property type="entry name" value="PRK14353.1"/>
    <property type="match status" value="1"/>
</dbReference>
<comment type="similarity">
    <text evidence="2 18">In the C-terminal section; belongs to the transferase hexapeptide repeat family.</text>
</comment>
<comment type="pathway">
    <text evidence="18">Nucleotide-sugar biosynthesis; UDP-N-acetyl-alpha-D-glucosamine biosynthesis; N-acetyl-alpha-D-glucosamine 1-phosphate from alpha-D-glucosamine 6-phosphate (route II): step 2/2.</text>
</comment>
<dbReference type="GO" id="GO:0006048">
    <property type="term" value="P:UDP-N-acetylglucosamine biosynthetic process"/>
    <property type="evidence" value="ECO:0007669"/>
    <property type="project" value="InterPro"/>
</dbReference>
<sequence>MQRAAILLAAGLGTRMRSALPKAMHPVAGRPMLNHLIAACEEVFDRIVVVTGPDMPALEKAAAPHATVVQRERLGTGHAALQAAPLLEGFEGDVAVLYADNPLITAETLRRLLLARVSSDLALLAMRPADPGRYGRVVPHGDGGIAGVVEWKDATEEQRAITLCNVGVICAAAPRLFHWLRELKNDNAAGEYYLTDVVAAARTEGFRAVAVEAAEAECRGINSRLELAEAEAAVQAALRRKAMEGGATLTRPESVTLSFDTRIGQDVTVGPDVVFAPGVTIEDGVDIRAFSHLEACTVRSGAVIGPFARLRPGTEVGANAHVGNFVELKAAVLGEGAKANHLSYIGDATVGARTNIGAGTITCNYDGYAKHKTNIGAGVFIGSNATLVAPVSLGDGAFVAAGSTITETVVPDAMAFGRARQEQKEGRAAAFRASRRKEK</sequence>
<comment type="similarity">
    <text evidence="3 18">In the N-terminal section; belongs to the N-acetylglucosamine-1-phosphate uridyltransferase family.</text>
</comment>
<feature type="region of interest" description="Pyrophosphorylase" evidence="18">
    <location>
        <begin position="1"/>
        <end position="224"/>
    </location>
</feature>
<dbReference type="GO" id="GO:0009252">
    <property type="term" value="P:peptidoglycan biosynthetic process"/>
    <property type="evidence" value="ECO:0007669"/>
    <property type="project" value="UniProtKB-UniRule"/>
</dbReference>
<keyword evidence="21" id="KW-1185">Reference proteome</keyword>
<dbReference type="CDD" id="cd03353">
    <property type="entry name" value="LbH_GlmU_C"/>
    <property type="match status" value="1"/>
</dbReference>
<dbReference type="NCBIfam" id="TIGR01173">
    <property type="entry name" value="glmU"/>
    <property type="match status" value="1"/>
</dbReference>
<feature type="binding site" evidence="18">
    <location>
        <position position="222"/>
    </location>
    <ligand>
        <name>Mg(2+)</name>
        <dbReference type="ChEBI" id="CHEBI:18420"/>
    </ligand>
</feature>
<dbReference type="InterPro" id="IPR005882">
    <property type="entry name" value="Bifunctional_GlmU"/>
</dbReference>
<dbReference type="Gene3D" id="3.90.550.10">
    <property type="entry name" value="Spore Coat Polysaccharide Biosynthesis Protein SpsA, Chain A"/>
    <property type="match status" value="1"/>
</dbReference>
<evidence type="ECO:0000256" key="1">
    <source>
        <dbReference type="ARBA" id="ARBA00004496"/>
    </source>
</evidence>
<dbReference type="GO" id="GO:0008360">
    <property type="term" value="P:regulation of cell shape"/>
    <property type="evidence" value="ECO:0007669"/>
    <property type="project" value="UniProtKB-KW"/>
</dbReference>
<dbReference type="InterPro" id="IPR018357">
    <property type="entry name" value="Hexapep_transf_CS"/>
</dbReference>
<dbReference type="GO" id="GO:0003977">
    <property type="term" value="F:UDP-N-acetylglucosamine diphosphorylase activity"/>
    <property type="evidence" value="ECO:0007669"/>
    <property type="project" value="UniProtKB-UniRule"/>
</dbReference>
<feature type="binding site" evidence="18">
    <location>
        <position position="401"/>
    </location>
    <ligand>
        <name>acetyl-CoA</name>
        <dbReference type="ChEBI" id="CHEBI:57288"/>
    </ligand>
</feature>
<evidence type="ECO:0000256" key="2">
    <source>
        <dbReference type="ARBA" id="ARBA00007707"/>
    </source>
</evidence>
<evidence type="ECO:0000256" key="9">
    <source>
        <dbReference type="ARBA" id="ARBA00022842"/>
    </source>
</evidence>
<organism evidence="20 21">
    <name type="scientific">Roseomonas indoligenes</name>
    <dbReference type="NCBI Taxonomy" id="2820811"/>
    <lineage>
        <taxon>Bacteria</taxon>
        <taxon>Pseudomonadati</taxon>
        <taxon>Pseudomonadota</taxon>
        <taxon>Alphaproteobacteria</taxon>
        <taxon>Acetobacterales</taxon>
        <taxon>Roseomonadaceae</taxon>
        <taxon>Roseomonas</taxon>
    </lineage>
</organism>
<comment type="caution">
    <text evidence="18">Lacks conserved residue(s) required for the propagation of feature annotation.</text>
</comment>
<dbReference type="GO" id="GO:0000902">
    <property type="term" value="P:cell morphogenesis"/>
    <property type="evidence" value="ECO:0007669"/>
    <property type="project" value="UniProtKB-UniRule"/>
</dbReference>
<evidence type="ECO:0000256" key="17">
    <source>
        <dbReference type="ARBA" id="ARBA00049628"/>
    </source>
</evidence>
<evidence type="ECO:0000259" key="19">
    <source>
        <dbReference type="Pfam" id="PF12804"/>
    </source>
</evidence>
<feature type="binding site" evidence="18">
    <location>
        <begin position="75"/>
        <end position="76"/>
    </location>
    <ligand>
        <name>UDP-N-acetyl-alpha-D-glucosamine</name>
        <dbReference type="ChEBI" id="CHEBI:57705"/>
    </ligand>
</feature>
<comment type="catalytic activity">
    <reaction evidence="16 18">
        <text>N-acetyl-alpha-D-glucosamine 1-phosphate + UTP + H(+) = UDP-N-acetyl-alpha-D-glucosamine + diphosphate</text>
        <dbReference type="Rhea" id="RHEA:13509"/>
        <dbReference type="ChEBI" id="CHEBI:15378"/>
        <dbReference type="ChEBI" id="CHEBI:33019"/>
        <dbReference type="ChEBI" id="CHEBI:46398"/>
        <dbReference type="ChEBI" id="CHEBI:57705"/>
        <dbReference type="ChEBI" id="CHEBI:57776"/>
        <dbReference type="EC" id="2.7.7.23"/>
    </reaction>
</comment>
<feature type="binding site" evidence="18">
    <location>
        <position position="329"/>
    </location>
    <ligand>
        <name>UDP-N-acetyl-alpha-D-glucosamine</name>
        <dbReference type="ChEBI" id="CHEBI:57705"/>
    </ligand>
</feature>
<evidence type="ECO:0000256" key="6">
    <source>
        <dbReference type="ARBA" id="ARBA00022695"/>
    </source>
</evidence>
<evidence type="ECO:0000256" key="14">
    <source>
        <dbReference type="ARBA" id="ARBA00023316"/>
    </source>
</evidence>
<comment type="caution">
    <text evidence="20">The sequence shown here is derived from an EMBL/GenBank/DDBJ whole genome shotgun (WGS) entry which is preliminary data.</text>
</comment>
<dbReference type="EMBL" id="JAGIZA010000006">
    <property type="protein sequence ID" value="MBP0493585.1"/>
    <property type="molecule type" value="Genomic_DNA"/>
</dbReference>
<evidence type="ECO:0000256" key="4">
    <source>
        <dbReference type="ARBA" id="ARBA00022490"/>
    </source>
</evidence>
<keyword evidence="7 18" id="KW-0479">Metal-binding</keyword>
<dbReference type="Pfam" id="PF12804">
    <property type="entry name" value="NTP_transf_3"/>
    <property type="match status" value="1"/>
</dbReference>
<keyword evidence="8 18" id="KW-0677">Repeat</keyword>
<feature type="binding site" evidence="18">
    <location>
        <position position="70"/>
    </location>
    <ligand>
        <name>UDP-N-acetyl-alpha-D-glucosamine</name>
        <dbReference type="ChEBI" id="CHEBI:57705"/>
    </ligand>
</feature>
<keyword evidence="9 18" id="KW-0460">Magnesium</keyword>
<dbReference type="HAMAP" id="MF_01631">
    <property type="entry name" value="GlmU"/>
    <property type="match status" value="1"/>
</dbReference>
<feature type="domain" description="MobA-like NTP transferase" evidence="19">
    <location>
        <begin position="5"/>
        <end position="167"/>
    </location>
</feature>
<comment type="pathway">
    <text evidence="18">Bacterial outer membrane biogenesis; LPS lipid A biosynthesis.</text>
</comment>
<dbReference type="CDD" id="cd02540">
    <property type="entry name" value="GT2_GlmU_N_bac"/>
    <property type="match status" value="1"/>
</dbReference>
<keyword evidence="6 18" id="KW-0548">Nucleotidyltransferase</keyword>
<gene>
    <name evidence="18 20" type="primary">glmU</name>
    <name evidence="20" type="ORF">J5Y10_12440</name>
</gene>
<keyword evidence="12 18" id="KW-0511">Multifunctional enzyme</keyword>
<evidence type="ECO:0000256" key="10">
    <source>
        <dbReference type="ARBA" id="ARBA00022960"/>
    </source>
</evidence>
<dbReference type="InterPro" id="IPR011004">
    <property type="entry name" value="Trimer_LpxA-like_sf"/>
</dbReference>
<proteinExistence type="inferred from homology"/>
<feature type="binding site" evidence="18">
    <location>
        <position position="165"/>
    </location>
    <ligand>
        <name>UDP-N-acetyl-alpha-D-glucosamine</name>
        <dbReference type="ChEBI" id="CHEBI:57705"/>
    </ligand>
</feature>
<dbReference type="EC" id="2.3.1.157" evidence="18"/>
<evidence type="ECO:0000256" key="7">
    <source>
        <dbReference type="ARBA" id="ARBA00022723"/>
    </source>
</evidence>
<keyword evidence="4 18" id="KW-0963">Cytoplasm</keyword>
<comment type="function">
    <text evidence="17 18">Catalyzes the last two sequential reactions in the de novo biosynthetic pathway for UDP-N-acetylglucosamine (UDP-GlcNAc). The C-terminal domain catalyzes the transfer of acetyl group from acetyl coenzyme A to glucosamine-1-phosphate (GlcN-1-P) to produce N-acetylglucosamine-1-phosphate (GlcNAc-1-P), which is converted into UDP-GlcNAc by the transfer of uridine 5-monophosphate (from uridine 5-triphosphate), a reaction catalyzed by the N-terminal domain.</text>
</comment>
<feature type="binding site" evidence="18">
    <location>
        <position position="418"/>
    </location>
    <ligand>
        <name>acetyl-CoA</name>
        <dbReference type="ChEBI" id="CHEBI:57288"/>
    </ligand>
</feature>
<dbReference type="EC" id="2.7.7.23" evidence="18"/>
<dbReference type="SUPFAM" id="SSF53448">
    <property type="entry name" value="Nucleotide-diphospho-sugar transferases"/>
    <property type="match status" value="1"/>
</dbReference>
<dbReference type="PROSITE" id="PS00101">
    <property type="entry name" value="HEXAPEP_TRANSFERASES"/>
    <property type="match status" value="1"/>
</dbReference>
<dbReference type="SUPFAM" id="SSF51161">
    <property type="entry name" value="Trimeric LpxA-like enzymes"/>
    <property type="match status" value="1"/>
</dbReference>
<feature type="binding site" evidence="18">
    <location>
        <position position="358"/>
    </location>
    <ligand>
        <name>acetyl-CoA</name>
        <dbReference type="ChEBI" id="CHEBI:57288"/>
    </ligand>
</feature>
<comment type="catalytic activity">
    <reaction evidence="15 18">
        <text>alpha-D-glucosamine 1-phosphate + acetyl-CoA = N-acetyl-alpha-D-glucosamine 1-phosphate + CoA + H(+)</text>
        <dbReference type="Rhea" id="RHEA:13725"/>
        <dbReference type="ChEBI" id="CHEBI:15378"/>
        <dbReference type="ChEBI" id="CHEBI:57287"/>
        <dbReference type="ChEBI" id="CHEBI:57288"/>
        <dbReference type="ChEBI" id="CHEBI:57776"/>
        <dbReference type="ChEBI" id="CHEBI:58516"/>
        <dbReference type="EC" id="2.3.1.157"/>
    </reaction>
</comment>
<dbReference type="InterPro" id="IPR025877">
    <property type="entry name" value="MobA-like_NTP_Trfase"/>
</dbReference>
<feature type="binding site" evidence="18">
    <location>
        <begin position="8"/>
        <end position="11"/>
    </location>
    <ligand>
        <name>UDP-N-acetyl-alpha-D-glucosamine</name>
        <dbReference type="ChEBI" id="CHEBI:57705"/>
    </ligand>
</feature>
<feature type="binding site" evidence="18">
    <location>
        <position position="100"/>
    </location>
    <ligand>
        <name>Mg(2+)</name>
        <dbReference type="ChEBI" id="CHEBI:18420"/>
    </ligand>
</feature>
<evidence type="ECO:0000256" key="8">
    <source>
        <dbReference type="ARBA" id="ARBA00022737"/>
    </source>
</evidence>
<feature type="binding site" evidence="18">
    <location>
        <position position="311"/>
    </location>
    <ligand>
        <name>UDP-N-acetyl-alpha-D-glucosamine</name>
        <dbReference type="ChEBI" id="CHEBI:57705"/>
    </ligand>
</feature>
<evidence type="ECO:0000256" key="13">
    <source>
        <dbReference type="ARBA" id="ARBA00023315"/>
    </source>
</evidence>
<dbReference type="PANTHER" id="PTHR43584">
    <property type="entry name" value="NUCLEOTIDYL TRANSFERASE"/>
    <property type="match status" value="1"/>
</dbReference>
<evidence type="ECO:0000256" key="11">
    <source>
        <dbReference type="ARBA" id="ARBA00022984"/>
    </source>
</evidence>
<evidence type="ECO:0000256" key="15">
    <source>
        <dbReference type="ARBA" id="ARBA00048247"/>
    </source>
</evidence>
<dbReference type="GO" id="GO:0019134">
    <property type="term" value="F:glucosamine-1-phosphate N-acetyltransferase activity"/>
    <property type="evidence" value="ECO:0007669"/>
    <property type="project" value="UniProtKB-UniRule"/>
</dbReference>
<keyword evidence="13 18" id="KW-0012">Acyltransferase</keyword>
<dbReference type="InterPro" id="IPR038009">
    <property type="entry name" value="GlmU_C_LbH"/>
</dbReference>
<reference evidence="20" key="1">
    <citation type="submission" date="2021-03" db="EMBL/GenBank/DDBJ databases">
        <authorList>
            <person name="So Y."/>
        </authorList>
    </citation>
    <scope>NUCLEOTIDE SEQUENCE</scope>
    <source>
        <strain evidence="20">SG15</strain>
    </source>
</reference>
<dbReference type="PANTHER" id="PTHR43584:SF3">
    <property type="entry name" value="BIFUNCTIONAL PROTEIN GLMU"/>
    <property type="match status" value="1"/>
</dbReference>
<keyword evidence="5 18" id="KW-0808">Transferase</keyword>
<evidence type="ECO:0000313" key="20">
    <source>
        <dbReference type="EMBL" id="MBP0493585.1"/>
    </source>
</evidence>
<keyword evidence="10 18" id="KW-0133">Cell shape</keyword>
<protein>
    <recommendedName>
        <fullName evidence="18">Bifunctional protein GlmU</fullName>
    </recommendedName>
    <domain>
        <recommendedName>
            <fullName evidence="18">UDP-N-acetylglucosamine pyrophosphorylase</fullName>
            <ecNumber evidence="18">2.7.7.23</ecNumber>
        </recommendedName>
        <alternativeName>
            <fullName evidence="18">N-acetylglucosamine-1-phosphate uridyltransferase</fullName>
        </alternativeName>
    </domain>
    <domain>
        <recommendedName>
            <fullName evidence="18">Glucosamine-1-phosphate N-acetyltransferase</fullName>
            <ecNumber evidence="18">2.3.1.157</ecNumber>
        </recommendedName>
    </domain>
</protein>
<accession>A0A940S645</accession>
<comment type="subunit">
    <text evidence="18">Homotrimer.</text>
</comment>
<evidence type="ECO:0000256" key="5">
    <source>
        <dbReference type="ARBA" id="ARBA00022679"/>
    </source>
</evidence>